<proteinExistence type="predicted"/>
<dbReference type="AlphaFoldDB" id="A0AA88MWL3"/>
<dbReference type="EMBL" id="JAUPFM010000008">
    <property type="protein sequence ID" value="KAK2844297.1"/>
    <property type="molecule type" value="Genomic_DNA"/>
</dbReference>
<dbReference type="InterPro" id="IPR026983">
    <property type="entry name" value="DHC"/>
</dbReference>
<dbReference type="InterPro" id="IPR013594">
    <property type="entry name" value="Dynein_heavy_tail"/>
</dbReference>
<dbReference type="PANTHER" id="PTHR46532">
    <property type="entry name" value="MALE FERTILITY FACTOR KL5"/>
    <property type="match status" value="1"/>
</dbReference>
<name>A0AA88MWL3_CHASR</name>
<protein>
    <recommendedName>
        <fullName evidence="2">Dynein heavy chain tail domain-containing protein</fullName>
    </recommendedName>
</protein>
<keyword evidence="4" id="KW-1185">Reference proteome</keyword>
<dbReference type="Pfam" id="PF08385">
    <property type="entry name" value="DHC_N1"/>
    <property type="match status" value="1"/>
</dbReference>
<feature type="compositionally biased region" description="Basic residues" evidence="1">
    <location>
        <begin position="967"/>
        <end position="977"/>
    </location>
</feature>
<feature type="compositionally biased region" description="Basic and acidic residues" evidence="1">
    <location>
        <begin position="929"/>
        <end position="948"/>
    </location>
</feature>
<feature type="compositionally biased region" description="Polar residues" evidence="1">
    <location>
        <begin position="950"/>
        <end position="965"/>
    </location>
</feature>
<sequence length="977" mass="111984">MSSRLAKVSFRNKPTQSSVPVESIKETQQKLKEEREAKRAQLDGRHAYIISIVAFCLGLEKADVEDSILEGNQIKRMEQFFAAEGLPHLMFFYQGAEPIEGAASGSESSQRVAPQPDRSKKSKVFVTEGKTVALTGVCVFFTRANTSKAITSENIHKDVNFNMLDTTEVGLLKSVEQSLSEVFIPTLKNMDHGWGELNSPQAQSVKQDFISSLESFVSVLTGAQDILQEKVTLKVCDTFDLLTLKGPSDYKAAANSTETTEKMEECLKVWIKQIEQVLAESEQLRKEADDLGPWAELDHWKRRMSCFNYLLDQLKSPHVKAVVGVLLLAKSKLIKTWRELDTRITDAANESKDNVKYLYSLEKFCDPLYNSDPVSMVDAIPGLINAIRMIHSISRYYNTSEKITSLFLKVTNQMITACKAYITNNGYNSIWDQPQQIVVDKIKAAIHLNQEYQRCFHKTKEKLEQNPSERQFDFSEMYIFGKFDTFTRRLNKMLEMFSTISTYSALQDSKIEGLENLATRFQTAEMQEKWEAVVMNMKTKHYSFLDQRRIDFDVDYEKFCKSTLDLHNQLKSFMNSTFENIQNTERALNVLKKFERLGIPDLGIEERYQRILQNYGRDVEMVSHIYMKQKLDPPIARDLPPVAGRITWARHLYSRIQGPMDLFQQHPQVLTTPEAKRIIRNFNRTARVLLEFEMLYHHSWMEKMEAARVGLQASLLVRSAETGELFVNFDLEILTQIREANCMTRMNLEIPPFAALLQQKQDILKKNYDKLQLMLSENSRIRAKIQSCYEQLATPHVAKVDEAIQPGLTSLNWTSLNIEKYLSRIDKALVDLELLIDRVNDLVEFRIDAVLQEMSASTLCVLPEDEPVTCEQFVQTTRDLCLKQATKLHTKSSLVEEAANELINMLLEFKHNQREEVKKVEDDSCTESKTGDHVDSEGENEGHSDGRLCSRNTLPPTASVGSSSPVVRRKRRGICWK</sequence>
<dbReference type="GO" id="GO:0005858">
    <property type="term" value="C:axonemal dynein complex"/>
    <property type="evidence" value="ECO:0007669"/>
    <property type="project" value="TreeGrafter"/>
</dbReference>
<gene>
    <name evidence="3" type="ORF">Q5P01_010956</name>
</gene>
<comment type="caution">
    <text evidence="3">The sequence shown here is derived from an EMBL/GenBank/DDBJ whole genome shotgun (WGS) entry which is preliminary data.</text>
</comment>
<organism evidence="3 4">
    <name type="scientific">Channa striata</name>
    <name type="common">Snakehead murrel</name>
    <name type="synonym">Ophicephalus striatus</name>
    <dbReference type="NCBI Taxonomy" id="64152"/>
    <lineage>
        <taxon>Eukaryota</taxon>
        <taxon>Metazoa</taxon>
        <taxon>Chordata</taxon>
        <taxon>Craniata</taxon>
        <taxon>Vertebrata</taxon>
        <taxon>Euteleostomi</taxon>
        <taxon>Actinopterygii</taxon>
        <taxon>Neopterygii</taxon>
        <taxon>Teleostei</taxon>
        <taxon>Neoteleostei</taxon>
        <taxon>Acanthomorphata</taxon>
        <taxon>Anabantaria</taxon>
        <taxon>Anabantiformes</taxon>
        <taxon>Channoidei</taxon>
        <taxon>Channidae</taxon>
        <taxon>Channa</taxon>
    </lineage>
</organism>
<evidence type="ECO:0000256" key="1">
    <source>
        <dbReference type="SAM" id="MobiDB-lite"/>
    </source>
</evidence>
<feature type="region of interest" description="Disordered" evidence="1">
    <location>
        <begin position="1"/>
        <end position="28"/>
    </location>
</feature>
<evidence type="ECO:0000313" key="3">
    <source>
        <dbReference type="EMBL" id="KAK2844297.1"/>
    </source>
</evidence>
<feature type="domain" description="Dynein heavy chain tail" evidence="2">
    <location>
        <begin position="261"/>
        <end position="821"/>
    </location>
</feature>
<evidence type="ECO:0000259" key="2">
    <source>
        <dbReference type="Pfam" id="PF08385"/>
    </source>
</evidence>
<dbReference type="Proteomes" id="UP001187415">
    <property type="component" value="Unassembled WGS sequence"/>
</dbReference>
<dbReference type="GO" id="GO:0045505">
    <property type="term" value="F:dynein intermediate chain binding"/>
    <property type="evidence" value="ECO:0007669"/>
    <property type="project" value="InterPro"/>
</dbReference>
<dbReference type="GO" id="GO:0007018">
    <property type="term" value="P:microtubule-based movement"/>
    <property type="evidence" value="ECO:0007669"/>
    <property type="project" value="InterPro"/>
</dbReference>
<reference evidence="3" key="1">
    <citation type="submission" date="2023-07" db="EMBL/GenBank/DDBJ databases">
        <title>Chromosome-level Genome Assembly of Striped Snakehead (Channa striata).</title>
        <authorList>
            <person name="Liu H."/>
        </authorList>
    </citation>
    <scope>NUCLEOTIDE SEQUENCE</scope>
    <source>
        <strain evidence="3">Gz</strain>
        <tissue evidence="3">Muscle</tissue>
    </source>
</reference>
<dbReference type="PANTHER" id="PTHR46532:SF13">
    <property type="entry name" value="CYTOPLASMIC DYNEIN 1 HEAVY CHAIN 1"/>
    <property type="match status" value="1"/>
</dbReference>
<accession>A0AA88MWL3</accession>
<evidence type="ECO:0000313" key="4">
    <source>
        <dbReference type="Proteomes" id="UP001187415"/>
    </source>
</evidence>
<dbReference type="GO" id="GO:0051959">
    <property type="term" value="F:dynein light intermediate chain binding"/>
    <property type="evidence" value="ECO:0007669"/>
    <property type="project" value="InterPro"/>
</dbReference>
<feature type="region of interest" description="Disordered" evidence="1">
    <location>
        <begin position="918"/>
        <end position="977"/>
    </location>
</feature>